<dbReference type="Gene3D" id="3.40.50.300">
    <property type="entry name" value="P-loop containing nucleotide triphosphate hydrolases"/>
    <property type="match status" value="1"/>
</dbReference>
<dbReference type="InterPro" id="IPR027417">
    <property type="entry name" value="P-loop_NTPase"/>
</dbReference>
<dbReference type="OrthoDB" id="9806903at2"/>
<dbReference type="PANTHER" id="PTHR23077">
    <property type="entry name" value="AAA-FAMILY ATPASE"/>
    <property type="match status" value="1"/>
</dbReference>
<dbReference type="InterPro" id="IPR003593">
    <property type="entry name" value="AAA+_ATPase"/>
</dbReference>
<dbReference type="PATRIC" id="fig|398512.5.peg.38"/>
<dbReference type="EMBL" id="LGTC01000001">
    <property type="protein sequence ID" value="KNY24776.1"/>
    <property type="molecule type" value="Genomic_DNA"/>
</dbReference>
<dbReference type="PANTHER" id="PTHR23077:SF198">
    <property type="entry name" value="ATP-DEPENDENT ZINC METALLOPROTEASE FTSH"/>
    <property type="match status" value="1"/>
</dbReference>
<dbReference type="Gene3D" id="1.10.8.60">
    <property type="match status" value="1"/>
</dbReference>
<keyword evidence="3" id="KW-1185">Reference proteome</keyword>
<dbReference type="GO" id="GO:0005524">
    <property type="term" value="F:ATP binding"/>
    <property type="evidence" value="ECO:0007669"/>
    <property type="project" value="InterPro"/>
</dbReference>
<dbReference type="AlphaFoldDB" id="A0A0L6JG01"/>
<name>A0A0L6JG01_9FIRM</name>
<dbReference type="Proteomes" id="UP000036923">
    <property type="component" value="Unassembled WGS sequence"/>
</dbReference>
<evidence type="ECO:0000313" key="3">
    <source>
        <dbReference type="Proteomes" id="UP000036923"/>
    </source>
</evidence>
<protein>
    <submittedName>
        <fullName evidence="2">AAA ATPase central domain protein</fullName>
    </submittedName>
</protein>
<proteinExistence type="predicted"/>
<dbReference type="CDD" id="cd19481">
    <property type="entry name" value="RecA-like_protease"/>
    <property type="match status" value="1"/>
</dbReference>
<dbReference type="RefSeq" id="WP_036939308.1">
    <property type="nucleotide sequence ID" value="NZ_JQKC01000009.1"/>
</dbReference>
<reference evidence="3" key="1">
    <citation type="submission" date="2015-07" db="EMBL/GenBank/DDBJ databases">
        <title>Near-Complete Genome Sequence of the Cellulolytic Bacterium Bacteroides (Pseudobacteroides) cellulosolvens ATCC 35603.</title>
        <authorList>
            <person name="Dassa B."/>
            <person name="Utturkar S.M."/>
            <person name="Klingeman D.M."/>
            <person name="Hurt R.A."/>
            <person name="Keller M."/>
            <person name="Xu J."/>
            <person name="Reddy Y.H.K."/>
            <person name="Borovok I."/>
            <person name="Grinberg I.R."/>
            <person name="Lamed R."/>
            <person name="Zhivin O."/>
            <person name="Bayer E.A."/>
            <person name="Brown S.D."/>
        </authorList>
    </citation>
    <scope>NUCLEOTIDE SEQUENCE [LARGE SCALE GENOMIC DNA]</scope>
    <source>
        <strain evidence="3">DSM 2933</strain>
    </source>
</reference>
<dbReference type="InterPro" id="IPR003959">
    <property type="entry name" value="ATPase_AAA_core"/>
</dbReference>
<dbReference type="InterPro" id="IPR050168">
    <property type="entry name" value="AAA_ATPase_domain"/>
</dbReference>
<comment type="caution">
    <text evidence="2">The sequence shown here is derived from an EMBL/GenBank/DDBJ whole genome shotgun (WGS) entry which is preliminary data.</text>
</comment>
<accession>A0A0L6JG01</accession>
<feature type="domain" description="AAA+ ATPase" evidence="1">
    <location>
        <begin position="118"/>
        <end position="250"/>
    </location>
</feature>
<dbReference type="GO" id="GO:0016887">
    <property type="term" value="F:ATP hydrolysis activity"/>
    <property type="evidence" value="ECO:0007669"/>
    <property type="project" value="InterPro"/>
</dbReference>
<dbReference type="SMART" id="SM00382">
    <property type="entry name" value="AAA"/>
    <property type="match status" value="1"/>
</dbReference>
<dbReference type="STRING" id="398512.Bccel_0033"/>
<organism evidence="2 3">
    <name type="scientific">Pseudobacteroides cellulosolvens ATCC 35603 = DSM 2933</name>
    <dbReference type="NCBI Taxonomy" id="398512"/>
    <lineage>
        <taxon>Bacteria</taxon>
        <taxon>Bacillati</taxon>
        <taxon>Bacillota</taxon>
        <taxon>Clostridia</taxon>
        <taxon>Eubacteriales</taxon>
        <taxon>Oscillospiraceae</taxon>
        <taxon>Pseudobacteroides</taxon>
    </lineage>
</organism>
<gene>
    <name evidence="2" type="ORF">Bccel_0033</name>
</gene>
<sequence length="369" mass="41772">MEKESFFPKLIRAGLDNDQRTIRSLSMKLIRRFKQTNPAVAEEIANALSYNGVGIEAKRSIGIESSPLDSDSRLNLITVEEPYNTKRPILSEKLNIAIDDFINERQQLSKLISAGLNPSSSIIVYGPPGVGKTYLARYLSGVFNLKFATLNLATSISSYLGKTGQNLKSVLDYARKEPTLLLLDEFDAIAKKRDDASDLGELKRIVNVLLKELEDWPHFSIIIAATNHPDLLDKAIWRRFDINLEITLPAKEQRYQILKRQFESEEINIKDSVLNVIAEMIENLSAADICKLAERSKRKALINNQDLVKVLIIELLGLYESDNVGFNKKFCKLVRQEAKVPIRTLASWLDKSHSTIQYYLKESESEENG</sequence>
<evidence type="ECO:0000259" key="1">
    <source>
        <dbReference type="SMART" id="SM00382"/>
    </source>
</evidence>
<dbReference type="eggNOG" id="COG0464">
    <property type="taxonomic scope" value="Bacteria"/>
</dbReference>
<evidence type="ECO:0000313" key="2">
    <source>
        <dbReference type="EMBL" id="KNY24776.1"/>
    </source>
</evidence>
<dbReference type="Pfam" id="PF00004">
    <property type="entry name" value="AAA"/>
    <property type="match status" value="1"/>
</dbReference>
<dbReference type="SUPFAM" id="SSF52540">
    <property type="entry name" value="P-loop containing nucleoside triphosphate hydrolases"/>
    <property type="match status" value="1"/>
</dbReference>